<dbReference type="SUPFAM" id="SSF54427">
    <property type="entry name" value="NTF2-like"/>
    <property type="match status" value="1"/>
</dbReference>
<dbReference type="AlphaFoldDB" id="A0A928Z1V9"/>
<dbReference type="Pfam" id="PF16156">
    <property type="entry name" value="DUF4864"/>
    <property type="match status" value="1"/>
</dbReference>
<keyword evidence="2" id="KW-1185">Reference proteome</keyword>
<sequence>MIWTEVDRTAIRSVVEAQLQAFQQDDAEAAFEFASPGIQELFRTPTNFLQMVRQSYQPVYRPRSVMFEELTLLQDLPTQPVLLLSPDGDPVRALYLMENRTTGSWRITGCYLLPVNERSTY</sequence>
<dbReference type="InterPro" id="IPR032347">
    <property type="entry name" value="DUF4864"/>
</dbReference>
<gene>
    <name evidence="1" type="ORF">IQ266_03850</name>
</gene>
<name>A0A928Z1V9_9CYAN</name>
<evidence type="ECO:0000313" key="2">
    <source>
        <dbReference type="Proteomes" id="UP000625316"/>
    </source>
</evidence>
<dbReference type="EMBL" id="JADEXQ010000008">
    <property type="protein sequence ID" value="MBE9028894.1"/>
    <property type="molecule type" value="Genomic_DNA"/>
</dbReference>
<accession>A0A928Z1V9</accession>
<reference evidence="1" key="1">
    <citation type="submission" date="2020-10" db="EMBL/GenBank/DDBJ databases">
        <authorList>
            <person name="Castelo-Branco R."/>
            <person name="Eusebio N."/>
            <person name="Adriana R."/>
            <person name="Vieira A."/>
            <person name="Brugerolle De Fraissinette N."/>
            <person name="Rezende De Castro R."/>
            <person name="Schneider M.P."/>
            <person name="Vasconcelos V."/>
            <person name="Leao P.N."/>
        </authorList>
    </citation>
    <scope>NUCLEOTIDE SEQUENCE</scope>
    <source>
        <strain evidence="1">LEGE 11480</strain>
    </source>
</reference>
<proteinExistence type="predicted"/>
<protein>
    <submittedName>
        <fullName evidence="1">DUF4864 domain-containing protein</fullName>
    </submittedName>
</protein>
<dbReference type="InterPro" id="IPR032710">
    <property type="entry name" value="NTF2-like_dom_sf"/>
</dbReference>
<dbReference type="Proteomes" id="UP000625316">
    <property type="component" value="Unassembled WGS sequence"/>
</dbReference>
<organism evidence="1 2">
    <name type="scientific">Romeriopsis navalis LEGE 11480</name>
    <dbReference type="NCBI Taxonomy" id="2777977"/>
    <lineage>
        <taxon>Bacteria</taxon>
        <taxon>Bacillati</taxon>
        <taxon>Cyanobacteriota</taxon>
        <taxon>Cyanophyceae</taxon>
        <taxon>Leptolyngbyales</taxon>
        <taxon>Leptolyngbyaceae</taxon>
        <taxon>Romeriopsis</taxon>
        <taxon>Romeriopsis navalis</taxon>
    </lineage>
</organism>
<evidence type="ECO:0000313" key="1">
    <source>
        <dbReference type="EMBL" id="MBE9028894.1"/>
    </source>
</evidence>
<comment type="caution">
    <text evidence="1">The sequence shown here is derived from an EMBL/GenBank/DDBJ whole genome shotgun (WGS) entry which is preliminary data.</text>
</comment>